<gene>
    <name evidence="9" type="ORF">MUN87_09235</name>
</gene>
<organism evidence="9 10">
    <name type="scientific">Gracilibacillus salinarum</name>
    <dbReference type="NCBI Taxonomy" id="2932255"/>
    <lineage>
        <taxon>Bacteria</taxon>
        <taxon>Bacillati</taxon>
        <taxon>Bacillota</taxon>
        <taxon>Bacilli</taxon>
        <taxon>Bacillales</taxon>
        <taxon>Bacillaceae</taxon>
        <taxon>Gracilibacillus</taxon>
    </lineage>
</organism>
<dbReference type="PANTHER" id="PTHR33908:SF11">
    <property type="entry name" value="MEMBRANE PROTEIN"/>
    <property type="match status" value="1"/>
</dbReference>
<dbReference type="PANTHER" id="PTHR33908">
    <property type="entry name" value="MANNOSYLTRANSFERASE YKCB-RELATED"/>
    <property type="match status" value="1"/>
</dbReference>
<evidence type="ECO:0000256" key="4">
    <source>
        <dbReference type="ARBA" id="ARBA00022679"/>
    </source>
</evidence>
<sequence>MGISTKISKDNIFILSIILLSIILTFIFSTQKINYHIDELMTYSLSNSTSYIDITPGETYKSYGMYQEQFLTTTEESNFDYEQVWQNQANDVHPPFYYVLIHTISSFMPGEFSKYIGIAVNMFFNGLIILLLFKFSMLLTNNRNIAYITSLFWAVNPGVISDMMFIRMYIMTMFFCLLISYIHLKHVQTVNTYSYKFYLALFFVSLTGILTHYYFLIFTFFICALFVFYLLVRKRWMDLLIYIGTYVGILISAIGVFPYIYRHIFGGGQRGAESMENFMNINDYLISVKTFWQIISNSLFGGYLFISIVAIVLMFLVAILFKRSQSVEITTSLSKIIYLFSACCLYFLLISNIAVYTVERYIQPIFPILVLMFVCLLYHAVMYYLNRTNSLYILSAFLIIICINGYWHTTSFEYLIKNSEEALNVAEQYQEKNVVYLYDRNWKIPTNYMELANYKSVTFYDRNDLAPFYQNTNYEEFVLYIHSEDESIVNSIVDRLPNIDNYTKLNSYGYCVVYYLE</sequence>
<protein>
    <recommendedName>
        <fullName evidence="11">Glycosyltransferase RgtA/B/C/D-like domain-containing protein</fullName>
    </recommendedName>
</protein>
<evidence type="ECO:0008006" key="11">
    <source>
        <dbReference type="Google" id="ProtNLM"/>
    </source>
</evidence>
<feature type="transmembrane region" description="Helical" evidence="8">
    <location>
        <begin position="166"/>
        <end position="184"/>
    </location>
</feature>
<keyword evidence="4" id="KW-0808">Transferase</keyword>
<feature type="transmembrane region" description="Helical" evidence="8">
    <location>
        <begin position="391"/>
        <end position="409"/>
    </location>
</feature>
<evidence type="ECO:0000256" key="8">
    <source>
        <dbReference type="SAM" id="Phobius"/>
    </source>
</evidence>
<keyword evidence="3" id="KW-0328">Glycosyltransferase</keyword>
<reference evidence="9 10" key="1">
    <citation type="submission" date="2022-04" db="EMBL/GenBank/DDBJ databases">
        <title>Gracilibacillus sp. isolated from saltern.</title>
        <authorList>
            <person name="Won M."/>
            <person name="Lee C.-M."/>
            <person name="Woen H.-Y."/>
            <person name="Kwon S.-W."/>
        </authorList>
    </citation>
    <scope>NUCLEOTIDE SEQUENCE [LARGE SCALE GENOMIC DNA]</scope>
    <source>
        <strain evidence="9 10">SSPM10-3</strain>
    </source>
</reference>
<feature type="transmembrane region" description="Helical" evidence="8">
    <location>
        <begin position="361"/>
        <end position="384"/>
    </location>
</feature>
<dbReference type="InterPro" id="IPR050297">
    <property type="entry name" value="LipidA_mod_glycosyltrf_83"/>
</dbReference>
<evidence type="ECO:0000256" key="1">
    <source>
        <dbReference type="ARBA" id="ARBA00004651"/>
    </source>
</evidence>
<evidence type="ECO:0000313" key="9">
    <source>
        <dbReference type="EMBL" id="UOQ87041.1"/>
    </source>
</evidence>
<evidence type="ECO:0000256" key="2">
    <source>
        <dbReference type="ARBA" id="ARBA00022475"/>
    </source>
</evidence>
<evidence type="ECO:0000256" key="7">
    <source>
        <dbReference type="ARBA" id="ARBA00023136"/>
    </source>
</evidence>
<feature type="transmembrane region" description="Helical" evidence="8">
    <location>
        <begin position="333"/>
        <end position="355"/>
    </location>
</feature>
<feature type="transmembrane region" description="Helical" evidence="8">
    <location>
        <begin position="300"/>
        <end position="321"/>
    </location>
</feature>
<feature type="transmembrane region" description="Helical" evidence="8">
    <location>
        <begin position="215"/>
        <end position="232"/>
    </location>
</feature>
<keyword evidence="10" id="KW-1185">Reference proteome</keyword>
<keyword evidence="6 8" id="KW-1133">Transmembrane helix</keyword>
<keyword evidence="7 8" id="KW-0472">Membrane</keyword>
<accession>A0ABY4GRM0</accession>
<evidence type="ECO:0000313" key="10">
    <source>
        <dbReference type="Proteomes" id="UP000831537"/>
    </source>
</evidence>
<keyword evidence="5 8" id="KW-0812">Transmembrane</keyword>
<feature type="transmembrane region" description="Helical" evidence="8">
    <location>
        <begin position="239"/>
        <end position="261"/>
    </location>
</feature>
<feature type="transmembrane region" description="Helical" evidence="8">
    <location>
        <begin position="12"/>
        <end position="31"/>
    </location>
</feature>
<keyword evidence="2" id="KW-1003">Cell membrane</keyword>
<comment type="subcellular location">
    <subcellularLocation>
        <location evidence="1">Cell membrane</location>
        <topology evidence="1">Multi-pass membrane protein</topology>
    </subcellularLocation>
</comment>
<proteinExistence type="predicted"/>
<evidence type="ECO:0000256" key="3">
    <source>
        <dbReference type="ARBA" id="ARBA00022676"/>
    </source>
</evidence>
<evidence type="ECO:0000256" key="6">
    <source>
        <dbReference type="ARBA" id="ARBA00022989"/>
    </source>
</evidence>
<dbReference type="Proteomes" id="UP000831537">
    <property type="component" value="Chromosome"/>
</dbReference>
<dbReference type="RefSeq" id="WP_244747483.1">
    <property type="nucleotide sequence ID" value="NZ_CP095071.1"/>
</dbReference>
<dbReference type="EMBL" id="CP095071">
    <property type="protein sequence ID" value="UOQ87041.1"/>
    <property type="molecule type" value="Genomic_DNA"/>
</dbReference>
<evidence type="ECO:0000256" key="5">
    <source>
        <dbReference type="ARBA" id="ARBA00022692"/>
    </source>
</evidence>
<feature type="transmembrane region" description="Helical" evidence="8">
    <location>
        <begin position="115"/>
        <end position="133"/>
    </location>
</feature>
<name>A0ABY4GRM0_9BACI</name>